<dbReference type="Proteomes" id="UP000036367">
    <property type="component" value="Unassembled WGS sequence"/>
</dbReference>
<keyword evidence="2" id="KW-1185">Reference proteome</keyword>
<protein>
    <submittedName>
        <fullName evidence="1">Uncharacterized protein</fullName>
    </submittedName>
</protein>
<organism evidence="1 2">
    <name type="scientific">Rhodopirellula islandica</name>
    <dbReference type="NCBI Taxonomy" id="595434"/>
    <lineage>
        <taxon>Bacteria</taxon>
        <taxon>Pseudomonadati</taxon>
        <taxon>Planctomycetota</taxon>
        <taxon>Planctomycetia</taxon>
        <taxon>Pirellulales</taxon>
        <taxon>Pirellulaceae</taxon>
        <taxon>Rhodopirellula</taxon>
    </lineage>
</organism>
<dbReference type="PATRIC" id="fig|595434.4.peg.4494"/>
<evidence type="ECO:0000313" key="2">
    <source>
        <dbReference type="Proteomes" id="UP000036367"/>
    </source>
</evidence>
<dbReference type="EMBL" id="LECT01000038">
    <property type="protein sequence ID" value="KLU03420.1"/>
    <property type="molecule type" value="Genomic_DNA"/>
</dbReference>
<name>A0A0J1B9K1_RHOIS</name>
<reference evidence="1" key="1">
    <citation type="submission" date="2015-05" db="EMBL/GenBank/DDBJ databases">
        <title>Permanent draft genome of Rhodopirellula islandicus K833.</title>
        <authorList>
            <person name="Kizina J."/>
            <person name="Richter M."/>
            <person name="Glockner F.O."/>
            <person name="Harder J."/>
        </authorList>
    </citation>
    <scope>NUCLEOTIDE SEQUENCE [LARGE SCALE GENOMIC DNA]</scope>
    <source>
        <strain evidence="1">K833</strain>
    </source>
</reference>
<comment type="caution">
    <text evidence="1">The sequence shown here is derived from an EMBL/GenBank/DDBJ whole genome shotgun (WGS) entry which is preliminary data.</text>
</comment>
<gene>
    <name evidence="1" type="ORF">RISK_004732</name>
</gene>
<dbReference type="AlphaFoldDB" id="A0A0J1B9K1"/>
<accession>A0A0J1B9K1</accession>
<sequence length="40" mass="4793">MGTKRGVRASFHHKSDVVWQRASARWDLAYEQQRVRHKLT</sequence>
<evidence type="ECO:0000313" key="1">
    <source>
        <dbReference type="EMBL" id="KLU03420.1"/>
    </source>
</evidence>
<proteinExistence type="predicted"/>